<dbReference type="Proteomes" id="UP000594261">
    <property type="component" value="Chromosome 11"/>
</dbReference>
<dbReference type="EnsemblPlants" id="QL11p017272:mrna">
    <property type="protein sequence ID" value="QL11p017272:mrna"/>
    <property type="gene ID" value="QL11p017272"/>
</dbReference>
<dbReference type="EMBL" id="LRBV02000011">
    <property type="status" value="NOT_ANNOTATED_CDS"/>
    <property type="molecule type" value="Genomic_DNA"/>
</dbReference>
<dbReference type="InParanoid" id="A0A7N2RD75"/>
<dbReference type="Pfam" id="PF01597">
    <property type="entry name" value="GCV_H"/>
    <property type="match status" value="2"/>
</dbReference>
<dbReference type="Gramene" id="QL11p017272:mrna">
    <property type="protein sequence ID" value="QL11p017272:mrna"/>
    <property type="gene ID" value="QL11p017272"/>
</dbReference>
<dbReference type="PANTHER" id="PTHR11715">
    <property type="entry name" value="GLYCINE CLEAVAGE SYSTEM H PROTEIN"/>
    <property type="match status" value="1"/>
</dbReference>
<dbReference type="Gene3D" id="2.40.50.100">
    <property type="match status" value="3"/>
</dbReference>
<dbReference type="GO" id="GO:0005739">
    <property type="term" value="C:mitochondrion"/>
    <property type="evidence" value="ECO:0007669"/>
    <property type="project" value="TreeGrafter"/>
</dbReference>
<protein>
    <submittedName>
        <fullName evidence="1">Uncharacterized protein</fullName>
    </submittedName>
</protein>
<dbReference type="GO" id="GO:0019464">
    <property type="term" value="P:glycine decarboxylation via glycine cleavage system"/>
    <property type="evidence" value="ECO:0007669"/>
    <property type="project" value="InterPro"/>
</dbReference>
<dbReference type="GO" id="GO:0005960">
    <property type="term" value="C:glycine cleavage complex"/>
    <property type="evidence" value="ECO:0007669"/>
    <property type="project" value="InterPro"/>
</dbReference>
<accession>A0A7N2RD75</accession>
<dbReference type="SUPFAM" id="SSF51230">
    <property type="entry name" value="Single hybrid motif"/>
    <property type="match status" value="2"/>
</dbReference>
<sequence>MSLSLLETPADKGLGHVGNGGNTLLLFSSPCTLTLGVGELDVDSSFGELETFLNSETYETLILGAALQLFQKRAWKELERIEDEHGHGDPMVSPSLQNTQPPPKFFSPNPTKLQSFHSNMASGSLCSTEALLLVEQSAYNIVNLNSSFAHTSVWIKLFVKDLKYLDSHEWINVEGNSDTFGITNHAQDYLKATLEFQYIANQSELAFAFVKVLLEELRLPSLGVDLSKPLESSLFNENVTINMLQRHVGYQEYCKENVKGFECFCKDLKYLDSHEWVKVEGNSATVGIIDHAQDHLGKLVEVTKSSMTPLVWVLLRLPSLGVDLSKSLSPTSTLTQSQSESCSEGKGCSDSELQRVAHIEGNGDGLPFLIEHSKQPKILSRLQNSSCLWLKNLINSSPYDKGWIIKVEVSNSGELNSLMDADKYTKFCEEEDGSH</sequence>
<name>A0A7N2RD75_QUELO</name>
<proteinExistence type="predicted"/>
<evidence type="ECO:0000313" key="2">
    <source>
        <dbReference type="Proteomes" id="UP000594261"/>
    </source>
</evidence>
<dbReference type="InterPro" id="IPR011053">
    <property type="entry name" value="Single_hybrid_motif"/>
</dbReference>
<keyword evidence="2" id="KW-1185">Reference proteome</keyword>
<evidence type="ECO:0000313" key="1">
    <source>
        <dbReference type="EnsemblPlants" id="QL11p017272:mrna"/>
    </source>
</evidence>
<dbReference type="InterPro" id="IPR033753">
    <property type="entry name" value="GCV_H/Fam206"/>
</dbReference>
<dbReference type="PANTHER" id="PTHR11715:SF3">
    <property type="entry name" value="GLYCINE CLEAVAGE SYSTEM H PROTEIN-RELATED"/>
    <property type="match status" value="1"/>
</dbReference>
<dbReference type="AlphaFoldDB" id="A0A7N2RD75"/>
<dbReference type="GO" id="GO:0009249">
    <property type="term" value="P:protein lipoylation"/>
    <property type="evidence" value="ECO:0007669"/>
    <property type="project" value="TreeGrafter"/>
</dbReference>
<reference evidence="1 2" key="1">
    <citation type="journal article" date="2016" name="G3 (Bethesda)">
        <title>First Draft Assembly and Annotation of the Genome of a California Endemic Oak Quercus lobata Nee (Fagaceae).</title>
        <authorList>
            <person name="Sork V.L."/>
            <person name="Fitz-Gibbon S.T."/>
            <person name="Puiu D."/>
            <person name="Crepeau M."/>
            <person name="Gugger P.F."/>
            <person name="Sherman R."/>
            <person name="Stevens K."/>
            <person name="Langley C.H."/>
            <person name="Pellegrini M."/>
            <person name="Salzberg S.L."/>
        </authorList>
    </citation>
    <scope>NUCLEOTIDE SEQUENCE [LARGE SCALE GENOMIC DNA]</scope>
    <source>
        <strain evidence="1 2">cv. SW786</strain>
    </source>
</reference>
<organism evidence="1 2">
    <name type="scientific">Quercus lobata</name>
    <name type="common">Valley oak</name>
    <dbReference type="NCBI Taxonomy" id="97700"/>
    <lineage>
        <taxon>Eukaryota</taxon>
        <taxon>Viridiplantae</taxon>
        <taxon>Streptophyta</taxon>
        <taxon>Embryophyta</taxon>
        <taxon>Tracheophyta</taxon>
        <taxon>Spermatophyta</taxon>
        <taxon>Magnoliopsida</taxon>
        <taxon>eudicotyledons</taxon>
        <taxon>Gunneridae</taxon>
        <taxon>Pentapetalae</taxon>
        <taxon>rosids</taxon>
        <taxon>fabids</taxon>
        <taxon>Fagales</taxon>
        <taxon>Fagaceae</taxon>
        <taxon>Quercus</taxon>
    </lineage>
</organism>
<dbReference type="InterPro" id="IPR002930">
    <property type="entry name" value="GCV_H"/>
</dbReference>
<reference evidence="1" key="2">
    <citation type="submission" date="2021-01" db="UniProtKB">
        <authorList>
            <consortium name="EnsemblPlants"/>
        </authorList>
    </citation>
    <scope>IDENTIFICATION</scope>
</reference>